<dbReference type="PROSITE" id="PS50003">
    <property type="entry name" value="PH_DOMAIN"/>
    <property type="match status" value="1"/>
</dbReference>
<comment type="subcellular location">
    <subcellularLocation>
        <location evidence="1">Membrane</location>
    </subcellularLocation>
</comment>
<evidence type="ECO:0000256" key="1">
    <source>
        <dbReference type="ARBA" id="ARBA00004370"/>
    </source>
</evidence>
<keyword evidence="5" id="KW-1185">Reference proteome</keyword>
<dbReference type="GO" id="GO:0045595">
    <property type="term" value="P:regulation of cell differentiation"/>
    <property type="evidence" value="ECO:0007669"/>
    <property type="project" value="TreeGrafter"/>
</dbReference>
<accession>A0A6G0W5A5</accession>
<protein>
    <recommendedName>
        <fullName evidence="3">PH domain-containing protein</fullName>
    </recommendedName>
</protein>
<dbReference type="InterPro" id="IPR039680">
    <property type="entry name" value="PLEKHB1/2"/>
</dbReference>
<evidence type="ECO:0000313" key="5">
    <source>
        <dbReference type="Proteomes" id="UP000481153"/>
    </source>
</evidence>
<comment type="caution">
    <text evidence="4">The sequence shown here is derived from an EMBL/GenBank/DDBJ whole genome shotgun (WGS) entry which is preliminary data.</text>
</comment>
<dbReference type="PANTHER" id="PTHR14309">
    <property type="entry name" value="EXPRESSED PROTEIN"/>
    <property type="match status" value="1"/>
</dbReference>
<dbReference type="SMART" id="SM00233">
    <property type="entry name" value="PH"/>
    <property type="match status" value="1"/>
</dbReference>
<evidence type="ECO:0000256" key="2">
    <source>
        <dbReference type="ARBA" id="ARBA00023136"/>
    </source>
</evidence>
<feature type="domain" description="PH" evidence="3">
    <location>
        <begin position="2"/>
        <end position="110"/>
    </location>
</feature>
<dbReference type="InterPro" id="IPR011993">
    <property type="entry name" value="PH-like_dom_sf"/>
</dbReference>
<organism evidence="4 5">
    <name type="scientific">Aphanomyces euteiches</name>
    <dbReference type="NCBI Taxonomy" id="100861"/>
    <lineage>
        <taxon>Eukaryota</taxon>
        <taxon>Sar</taxon>
        <taxon>Stramenopiles</taxon>
        <taxon>Oomycota</taxon>
        <taxon>Saprolegniomycetes</taxon>
        <taxon>Saprolegniales</taxon>
        <taxon>Verrucalvaceae</taxon>
        <taxon>Aphanomyces</taxon>
    </lineage>
</organism>
<dbReference type="EMBL" id="VJMJ01000341">
    <property type="protein sequence ID" value="KAF0722241.1"/>
    <property type="molecule type" value="Genomic_DNA"/>
</dbReference>
<dbReference type="GO" id="GO:0016020">
    <property type="term" value="C:membrane"/>
    <property type="evidence" value="ECO:0007669"/>
    <property type="project" value="UniProtKB-SubCell"/>
</dbReference>
<evidence type="ECO:0000259" key="3">
    <source>
        <dbReference type="PROSITE" id="PS50003"/>
    </source>
</evidence>
<reference evidence="4 5" key="1">
    <citation type="submission" date="2019-07" db="EMBL/GenBank/DDBJ databases">
        <title>Genomics analysis of Aphanomyces spp. identifies a new class of oomycete effector associated with host adaptation.</title>
        <authorList>
            <person name="Gaulin E."/>
        </authorList>
    </citation>
    <scope>NUCLEOTIDE SEQUENCE [LARGE SCALE GENOMIC DNA]</scope>
    <source>
        <strain evidence="4 5">ATCC 201684</strain>
    </source>
</reference>
<name>A0A6G0W5A5_9STRA</name>
<proteinExistence type="predicted"/>
<keyword evidence="2" id="KW-0472">Membrane</keyword>
<dbReference type="InterPro" id="IPR001849">
    <property type="entry name" value="PH_domain"/>
</dbReference>
<dbReference type="Proteomes" id="UP000481153">
    <property type="component" value="Unassembled WGS sequence"/>
</dbReference>
<evidence type="ECO:0000313" key="4">
    <source>
        <dbReference type="EMBL" id="KAF0722241.1"/>
    </source>
</evidence>
<dbReference type="Gene3D" id="2.30.29.30">
    <property type="entry name" value="Pleckstrin-homology domain (PH domain)/Phosphotyrosine-binding domain (PTB)"/>
    <property type="match status" value="1"/>
</dbReference>
<dbReference type="AlphaFoldDB" id="A0A6G0W5A5"/>
<dbReference type="Pfam" id="PF00169">
    <property type="entry name" value="PH"/>
    <property type="match status" value="1"/>
</dbReference>
<sequence>MVLLRRGYMYKRGSGQRLFSKKNWKKRYFELSQDDLRYFDGERGTLKGVVDLSECTSDALEIMVDSCETPYAPPSKWRLAIKSPSRRFFMAFASESEMNAWAFAFLEAFKLQEESGRKTYTADGHLRTFVKEQRLHRRVPQQG</sequence>
<dbReference type="SUPFAM" id="SSF50729">
    <property type="entry name" value="PH domain-like"/>
    <property type="match status" value="1"/>
</dbReference>
<gene>
    <name evidence="4" type="ORF">Ae201684_018574</name>
</gene>
<dbReference type="VEuPathDB" id="FungiDB:AeMF1_001588"/>
<dbReference type="PANTHER" id="PTHR14309:SF10">
    <property type="entry name" value="PH DOMAIN-CONTAINING PROTEIN"/>
    <property type="match status" value="1"/>
</dbReference>